<evidence type="ECO:0000313" key="1">
    <source>
        <dbReference type="EMBL" id="KRZ51222.1"/>
    </source>
</evidence>
<dbReference type="Proteomes" id="UP000054721">
    <property type="component" value="Unassembled WGS sequence"/>
</dbReference>
<sequence length="195" mass="21581">MTYRVEPVEERSVVRMLKTIHGINAVRKTFQQNSDKSMKKTDSIPSAHRAQLPAYCTEATRLKVGARGFFPFVSVCVNVLVDQCKQFHLSIAEGLCMEQVQNVTAVSAYSVKALLSGHELNFPSPVTQSWLKQSRLSTGLVNDTLAKFGYSFIVAINSTDPLAAEKHDKFSKLVHETFTGEVAANIMAFSKASHQ</sequence>
<dbReference type="OrthoDB" id="10471206at2759"/>
<organism evidence="1 2">
    <name type="scientific">Trichinella nativa</name>
    <dbReference type="NCBI Taxonomy" id="6335"/>
    <lineage>
        <taxon>Eukaryota</taxon>
        <taxon>Metazoa</taxon>
        <taxon>Ecdysozoa</taxon>
        <taxon>Nematoda</taxon>
        <taxon>Enoplea</taxon>
        <taxon>Dorylaimia</taxon>
        <taxon>Trichinellida</taxon>
        <taxon>Trichinellidae</taxon>
        <taxon>Trichinella</taxon>
    </lineage>
</organism>
<proteinExistence type="predicted"/>
<keyword evidence="2" id="KW-1185">Reference proteome</keyword>
<dbReference type="AlphaFoldDB" id="A0A0V1KVV2"/>
<reference evidence="1 2" key="1">
    <citation type="submission" date="2015-05" db="EMBL/GenBank/DDBJ databases">
        <title>Evolution of Trichinella species and genotypes.</title>
        <authorList>
            <person name="Korhonen P.K."/>
            <person name="Edoardo P."/>
            <person name="Giuseppe L.R."/>
            <person name="Gasser R.B."/>
        </authorList>
    </citation>
    <scope>NUCLEOTIDE SEQUENCE [LARGE SCALE GENOMIC DNA]</scope>
    <source>
        <strain evidence="1">ISS10</strain>
    </source>
</reference>
<gene>
    <name evidence="1" type="ORF">T02_4747</name>
</gene>
<name>A0A0V1KVV2_9BILA</name>
<protein>
    <submittedName>
        <fullName evidence="1">Uncharacterized protein</fullName>
    </submittedName>
</protein>
<dbReference type="EMBL" id="JYDW01000234">
    <property type="protein sequence ID" value="KRZ51222.1"/>
    <property type="molecule type" value="Genomic_DNA"/>
</dbReference>
<accession>A0A0V1KVV2</accession>
<evidence type="ECO:0000313" key="2">
    <source>
        <dbReference type="Proteomes" id="UP000054721"/>
    </source>
</evidence>
<comment type="caution">
    <text evidence="1">The sequence shown here is derived from an EMBL/GenBank/DDBJ whole genome shotgun (WGS) entry which is preliminary data.</text>
</comment>